<dbReference type="EMBL" id="NBUC01000005">
    <property type="protein sequence ID" value="PLU09778.1"/>
    <property type="molecule type" value="Genomic_DNA"/>
</dbReference>
<evidence type="ECO:0000313" key="2">
    <source>
        <dbReference type="Proteomes" id="UP001190825"/>
    </source>
</evidence>
<organism evidence="1 2">
    <name type="scientific">Sinorhizobium medicae</name>
    <dbReference type="NCBI Taxonomy" id="110321"/>
    <lineage>
        <taxon>Bacteria</taxon>
        <taxon>Pseudomonadati</taxon>
        <taxon>Pseudomonadota</taxon>
        <taxon>Alphaproteobacteria</taxon>
        <taxon>Hyphomicrobiales</taxon>
        <taxon>Rhizobiaceae</taxon>
        <taxon>Sinorhizobium/Ensifer group</taxon>
        <taxon>Sinorhizobium</taxon>
    </lineage>
</organism>
<dbReference type="Proteomes" id="UP001190825">
    <property type="component" value="Unassembled WGS sequence"/>
</dbReference>
<reference evidence="1 2" key="1">
    <citation type="journal article" date="2018" name="FEMS Microbiol. Ecol.">
        <title>Co-invading symbiotic mutualists of Medicago polymorpha retain high ancestral diversity and contain diverse accessory genomes.</title>
        <authorList>
            <person name="Porter S.S."/>
            <person name="Faber-Hammond J.J."/>
            <person name="Friesen M.L."/>
        </authorList>
    </citation>
    <scope>NUCLEOTIDE SEQUENCE [LARGE SCALE GENOMIC DNA]</scope>
    <source>
        <strain evidence="1 2">Str16</strain>
    </source>
</reference>
<evidence type="ECO:0000313" key="1">
    <source>
        <dbReference type="EMBL" id="PLU09778.1"/>
    </source>
</evidence>
<keyword evidence="2" id="KW-1185">Reference proteome</keyword>
<comment type="caution">
    <text evidence="1">The sequence shown here is derived from an EMBL/GenBank/DDBJ whole genome shotgun (WGS) entry which is preliminary data.</text>
</comment>
<sequence length="123" mass="13549">MTRQELIDELTALKEPDRSIDQAIAELFQYRRETKNIPLQVATPGTNVVTWYDPNGKEVTSLPKFTGSIDAAKSLFDLSFPHLPGGFSFHQGYAQAKVGDREAVKAFNIPAALCLATIKAARL</sequence>
<accession>A0ABX4TTL9</accession>
<proteinExistence type="predicted"/>
<dbReference type="RefSeq" id="WP_101778269.1">
    <property type="nucleotide sequence ID" value="NZ_NBUC01000005.1"/>
</dbReference>
<gene>
    <name evidence="1" type="ORF">BMJ33_00465</name>
</gene>
<protein>
    <submittedName>
        <fullName evidence="1">Uncharacterized protein</fullName>
    </submittedName>
</protein>
<name>A0ABX4TTL9_9HYPH</name>